<feature type="region of interest" description="Disordered" evidence="1">
    <location>
        <begin position="1"/>
        <end position="28"/>
    </location>
</feature>
<evidence type="ECO:0000256" key="1">
    <source>
        <dbReference type="SAM" id="MobiDB-lite"/>
    </source>
</evidence>
<dbReference type="Proteomes" id="UP001189429">
    <property type="component" value="Unassembled WGS sequence"/>
</dbReference>
<feature type="non-terminal residue" evidence="2">
    <location>
        <position position="1"/>
    </location>
</feature>
<keyword evidence="3" id="KW-1185">Reference proteome</keyword>
<protein>
    <recommendedName>
        <fullName evidence="4">Calmodulin</fullName>
    </recommendedName>
</protein>
<proteinExistence type="predicted"/>
<gene>
    <name evidence="2" type="ORF">PCOR1329_LOCUS56683</name>
</gene>
<evidence type="ECO:0000313" key="2">
    <source>
        <dbReference type="EMBL" id="CAK0870628.1"/>
    </source>
</evidence>
<evidence type="ECO:0008006" key="4">
    <source>
        <dbReference type="Google" id="ProtNLM"/>
    </source>
</evidence>
<organism evidence="2 3">
    <name type="scientific">Prorocentrum cordatum</name>
    <dbReference type="NCBI Taxonomy" id="2364126"/>
    <lineage>
        <taxon>Eukaryota</taxon>
        <taxon>Sar</taxon>
        <taxon>Alveolata</taxon>
        <taxon>Dinophyceae</taxon>
        <taxon>Prorocentrales</taxon>
        <taxon>Prorocentraceae</taxon>
        <taxon>Prorocentrum</taxon>
    </lineage>
</organism>
<feature type="region of interest" description="Disordered" evidence="1">
    <location>
        <begin position="402"/>
        <end position="441"/>
    </location>
</feature>
<feature type="compositionally biased region" description="Low complexity" evidence="1">
    <location>
        <begin position="275"/>
        <end position="305"/>
    </location>
</feature>
<feature type="compositionally biased region" description="Low complexity" evidence="1">
    <location>
        <begin position="183"/>
        <end position="226"/>
    </location>
</feature>
<sequence>GGPIGRRGAARGGGGGRGRRAPARGGGVDGCAEAAEALAGGGAPGRRWRLLYVAGAGDVSKARKALQGLGSGGAAGQYVDGLVSAVQRFDAASEENENGIFGGKLKESLEMTIVVAIGGGELLEELRTAKEIQGAPAPTGRTWAPRGQSTEAADGGTEALWDRWSPQGHGDEGGKQGARAERGQWQQEPWWSQPGWGQPGWGQPSWSQPGWSSGSGWDAASSWWQGQEGWAAQDQVSSAPEPEQGGGLAQGAPHARTALSRAAVAFEPEEPPGPAAATAAGPAQEHAAEPAVAAAPAAGSRGEGAQSREEMKQALFGRLDANGDGLLLSPELWPYAVKTGFDGSEAEWAEEYAMLCRDMGRHVAEGLSALDFFKMLDDDSAEGCYCDDEELRSLLVEIAEPTAVPDHAAGQEAPRESSKEEEVQSREEMKQTLFRRLDTNS</sequence>
<reference evidence="2" key="1">
    <citation type="submission" date="2023-10" db="EMBL/GenBank/DDBJ databases">
        <authorList>
            <person name="Chen Y."/>
            <person name="Shah S."/>
            <person name="Dougan E. K."/>
            <person name="Thang M."/>
            <person name="Chan C."/>
        </authorList>
    </citation>
    <scope>NUCLEOTIDE SEQUENCE [LARGE SCALE GENOMIC DNA]</scope>
</reference>
<comment type="caution">
    <text evidence="2">The sequence shown here is derived from an EMBL/GenBank/DDBJ whole genome shotgun (WGS) entry which is preliminary data.</text>
</comment>
<feature type="compositionally biased region" description="Basic and acidic residues" evidence="1">
    <location>
        <begin position="413"/>
        <end position="441"/>
    </location>
</feature>
<feature type="region of interest" description="Disordered" evidence="1">
    <location>
        <begin position="133"/>
        <end position="309"/>
    </location>
</feature>
<evidence type="ECO:0000313" key="3">
    <source>
        <dbReference type="Proteomes" id="UP001189429"/>
    </source>
</evidence>
<dbReference type="EMBL" id="CAUYUJ010016982">
    <property type="protein sequence ID" value="CAK0870628.1"/>
    <property type="molecule type" value="Genomic_DNA"/>
</dbReference>
<accession>A0ABN9VC36</accession>
<feature type="compositionally biased region" description="Basic and acidic residues" evidence="1">
    <location>
        <begin position="169"/>
        <end position="182"/>
    </location>
</feature>
<name>A0ABN9VC36_9DINO</name>
<feature type="compositionally biased region" description="Gly residues" evidence="1">
    <location>
        <begin position="1"/>
        <end position="16"/>
    </location>
</feature>